<dbReference type="GO" id="GO:0006886">
    <property type="term" value="P:intracellular protein transport"/>
    <property type="evidence" value="ECO:0007669"/>
    <property type="project" value="InterPro"/>
</dbReference>
<dbReference type="EMBL" id="LN902845">
    <property type="protein sequence ID" value="CUT99248.1"/>
    <property type="molecule type" value="Genomic_DNA"/>
</dbReference>
<feature type="compositionally biased region" description="Basic and acidic residues" evidence="4">
    <location>
        <begin position="232"/>
        <end position="249"/>
    </location>
</feature>
<dbReference type="InterPro" id="IPR011011">
    <property type="entry name" value="Znf_FYVE_PHD"/>
</dbReference>
<dbReference type="Gene3D" id="3.30.40.10">
    <property type="entry name" value="Zinc/RING finger domain, C3HC4 (zinc finger)"/>
    <property type="match status" value="1"/>
</dbReference>
<feature type="region of interest" description="Disordered" evidence="4">
    <location>
        <begin position="1"/>
        <end position="30"/>
    </location>
</feature>
<sequence length="698" mass="77166">MSVVSGKRTSKPASVVSFHQSGTSVTGRSTAGKQVVVPSVNNSNSSPFNAVTVPNSAKGRLLGDQEITEEELKHLADVCQRYDMLQRQEDERIKNIREKAISKEKARRGVTRYDEAHCALCGAAFMALFNPKSLCHHCELYVCRNCVQKRLDSESVLCRACFSECTNKARTGLWFTEKLQVAKKDGRVIGVAPTSALRASLIRKRREKSAASSVVGMSQPTPQRQNGSITDPVKEAARRLARENDKDHSLSSNTSQRPPSEESNSQVYPGTSGLSSMRRRNGTALQVTDLRRRLSSASSTTASIRNRSQALRPLPLSPATGAEQLAFNVIFSGVDELPKTLPRMKSRQQSSSGYNTPNTLTGYSDVNNWDNRSMLSGVSVGSVTSVYSEREESFTHGIVITGELSFSVDYDDKSGSLRIFVKQARDVAKADKKTNSSSTYVKTYLLPDKTKQSKRKTKVKKNSTNPVFNEALVYTIAKSDLAYRTLQLSLWHHRHMKANLFLGEVLVPLADYRFSSTQIWRALQNRGSLEGNSDYNLTKGQIRLGLKFLPATQGDLGELHVYVKNATDLNVPVGASGESDQKNSLNPVVKTRLLPERTKDSRRKTKVVKKTNNPTWEETLVYKGIAKTQLPSIGVEVIVWDVNKLGHYDYLGGCNLNTGSKSGFGMDATGTERTIWVEMMSKPNTMVEGSVQLRSAME</sequence>
<dbReference type="GO" id="GO:0005886">
    <property type="term" value="C:plasma membrane"/>
    <property type="evidence" value="ECO:0007669"/>
    <property type="project" value="TreeGrafter"/>
</dbReference>
<dbReference type="CDD" id="cd08521">
    <property type="entry name" value="C2A_SLP"/>
    <property type="match status" value="1"/>
</dbReference>
<dbReference type="Pfam" id="PF02318">
    <property type="entry name" value="FYVE_2"/>
    <property type="match status" value="1"/>
</dbReference>
<dbReference type="Pfam" id="PF00168">
    <property type="entry name" value="C2"/>
    <property type="match status" value="2"/>
</dbReference>
<dbReference type="STRING" id="6211.A0A068Y6M1"/>
<protein>
    <submittedName>
        <fullName evidence="7">Synaptotagmin protein 4</fullName>
    </submittedName>
</protein>
<comment type="subcellular location">
    <subcellularLocation>
        <location evidence="1">Membrane</location>
    </subcellularLocation>
</comment>
<evidence type="ECO:0000256" key="1">
    <source>
        <dbReference type="ARBA" id="ARBA00004370"/>
    </source>
</evidence>
<keyword evidence="8" id="KW-1185">Reference proteome</keyword>
<dbReference type="SUPFAM" id="SSF49562">
    <property type="entry name" value="C2 domain (Calcium/lipid-binding domain, CaLB)"/>
    <property type="match status" value="2"/>
</dbReference>
<dbReference type="PROSITE" id="PS50916">
    <property type="entry name" value="RABBD"/>
    <property type="match status" value="1"/>
</dbReference>
<dbReference type="Gene3D" id="2.60.40.150">
    <property type="entry name" value="C2 domain"/>
    <property type="match status" value="2"/>
</dbReference>
<dbReference type="GO" id="GO:0070382">
    <property type="term" value="C:exocytic vesicle"/>
    <property type="evidence" value="ECO:0007669"/>
    <property type="project" value="TreeGrafter"/>
</dbReference>
<feature type="domain" description="C2" evidence="5">
    <location>
        <begin position="400"/>
        <end position="523"/>
    </location>
</feature>
<dbReference type="InterPro" id="IPR041282">
    <property type="entry name" value="FYVE_2"/>
</dbReference>
<organism evidence="7 8">
    <name type="scientific">Echinococcus multilocularis</name>
    <name type="common">Fox tapeworm</name>
    <dbReference type="NCBI Taxonomy" id="6211"/>
    <lineage>
        <taxon>Eukaryota</taxon>
        <taxon>Metazoa</taxon>
        <taxon>Spiralia</taxon>
        <taxon>Lophotrochozoa</taxon>
        <taxon>Platyhelminthes</taxon>
        <taxon>Cestoda</taxon>
        <taxon>Eucestoda</taxon>
        <taxon>Cyclophyllidea</taxon>
        <taxon>Taeniidae</taxon>
        <taxon>Echinococcus</taxon>
    </lineage>
</organism>
<dbReference type="Proteomes" id="UP000017246">
    <property type="component" value="Unassembled WGS sequence"/>
</dbReference>
<dbReference type="eggNOG" id="KOG1028">
    <property type="taxonomic scope" value="Eukaryota"/>
</dbReference>
<reference evidence="7" key="1">
    <citation type="journal article" date="2013" name="Nature">
        <title>The genomes of four tapeworm species reveal adaptations to parasitism.</title>
        <authorList>
            <person name="Tsai I.J."/>
            <person name="Zarowiecki M."/>
            <person name="Holroyd N."/>
            <person name="Garciarrubio A."/>
            <person name="Sanchez-Flores A."/>
            <person name="Brooks K.L."/>
            <person name="Tracey A."/>
            <person name="Bobes R.J."/>
            <person name="Fragoso G."/>
            <person name="Sciutto E."/>
            <person name="Aslett M."/>
            <person name="Beasley H."/>
            <person name="Bennett H.M."/>
            <person name="Cai J."/>
            <person name="Camicia F."/>
            <person name="Clark R."/>
            <person name="Cucher M."/>
            <person name="De Silva N."/>
            <person name="Day T.A."/>
            <person name="Deplazes P."/>
            <person name="Estrada K."/>
            <person name="Fernandez C."/>
            <person name="Holland P.W."/>
            <person name="Hou J."/>
            <person name="Hu S."/>
            <person name="Huckvale T."/>
            <person name="Hung S.S."/>
            <person name="Kamenetzky L."/>
            <person name="Keane J.A."/>
            <person name="Kiss F."/>
            <person name="Koziol U."/>
            <person name="Lambert O."/>
            <person name="Liu K."/>
            <person name="Luo X."/>
            <person name="Luo Y."/>
            <person name="Macchiaroli N."/>
            <person name="Nichol S."/>
            <person name="Paps J."/>
            <person name="Parkinson J."/>
            <person name="Pouchkina-Stantcheva N."/>
            <person name="Riddiford N."/>
            <person name="Rosenzvit M."/>
            <person name="Salinas G."/>
            <person name="Wasmuth J.D."/>
            <person name="Zamanian M."/>
            <person name="Zheng Y."/>
            <person name="Cai X."/>
            <person name="Soberon X."/>
            <person name="Olson P.D."/>
            <person name="Laclette J.P."/>
            <person name="Brehm K."/>
            <person name="Berriman M."/>
            <person name="Garciarrubio A."/>
            <person name="Bobes R.J."/>
            <person name="Fragoso G."/>
            <person name="Sanchez-Flores A."/>
            <person name="Estrada K."/>
            <person name="Cevallos M.A."/>
            <person name="Morett E."/>
            <person name="Gonzalez V."/>
            <person name="Portillo T."/>
            <person name="Ochoa-Leyva A."/>
            <person name="Jose M.V."/>
            <person name="Sciutto E."/>
            <person name="Landa A."/>
            <person name="Jimenez L."/>
            <person name="Valdes V."/>
            <person name="Carrero J.C."/>
            <person name="Larralde C."/>
            <person name="Morales-Montor J."/>
            <person name="Limon-Lason J."/>
            <person name="Soberon X."/>
            <person name="Laclette J.P."/>
        </authorList>
    </citation>
    <scope>NUCLEOTIDE SEQUENCE [LARGE SCALE GENOMIC DNA]</scope>
</reference>
<evidence type="ECO:0000256" key="4">
    <source>
        <dbReference type="SAM" id="MobiDB-lite"/>
    </source>
</evidence>
<feature type="domain" description="RabBD" evidence="6">
    <location>
        <begin position="61"/>
        <end position="178"/>
    </location>
</feature>
<dbReference type="GO" id="GO:0006887">
    <property type="term" value="P:exocytosis"/>
    <property type="evidence" value="ECO:0007669"/>
    <property type="project" value="TreeGrafter"/>
</dbReference>
<dbReference type="InterPro" id="IPR010911">
    <property type="entry name" value="Rab_BD"/>
</dbReference>
<evidence type="ECO:0000313" key="7">
    <source>
        <dbReference type="EMBL" id="CUT99248.1"/>
    </source>
</evidence>
<feature type="domain" description="C2" evidence="5">
    <location>
        <begin position="538"/>
        <end position="677"/>
    </location>
</feature>
<feature type="compositionally biased region" description="Polar residues" evidence="4">
    <location>
        <begin position="210"/>
        <end position="229"/>
    </location>
</feature>
<evidence type="ECO:0000313" key="8">
    <source>
        <dbReference type="Proteomes" id="UP000017246"/>
    </source>
</evidence>
<evidence type="ECO:0000256" key="2">
    <source>
        <dbReference type="ARBA" id="ARBA00022737"/>
    </source>
</evidence>
<dbReference type="GO" id="GO:0042043">
    <property type="term" value="F:neurexin family protein binding"/>
    <property type="evidence" value="ECO:0007669"/>
    <property type="project" value="TreeGrafter"/>
</dbReference>
<dbReference type="FunFam" id="2.60.40.150:FF:000006">
    <property type="entry name" value="Synaptotagmin-like 5, isoform CRA_a"/>
    <property type="match status" value="1"/>
</dbReference>
<dbReference type="OMA" id="YIPSAKH"/>
<dbReference type="InterPro" id="IPR000008">
    <property type="entry name" value="C2_dom"/>
</dbReference>
<keyword evidence="2" id="KW-0677">Repeat</keyword>
<feature type="compositionally biased region" description="Polar residues" evidence="4">
    <location>
        <begin position="17"/>
        <end position="30"/>
    </location>
</feature>
<evidence type="ECO:0000256" key="3">
    <source>
        <dbReference type="ARBA" id="ARBA00023136"/>
    </source>
</evidence>
<proteinExistence type="predicted"/>
<dbReference type="SMART" id="SM00239">
    <property type="entry name" value="C2"/>
    <property type="match status" value="2"/>
</dbReference>
<evidence type="ECO:0000259" key="6">
    <source>
        <dbReference type="PROSITE" id="PS50916"/>
    </source>
</evidence>
<keyword evidence="3" id="KW-0472">Membrane</keyword>
<dbReference type="GO" id="GO:0031267">
    <property type="term" value="F:small GTPase binding"/>
    <property type="evidence" value="ECO:0007669"/>
    <property type="project" value="InterPro"/>
</dbReference>
<dbReference type="PANTHER" id="PTHR45716:SF2">
    <property type="entry name" value="BITESIZE, ISOFORM I"/>
    <property type="match status" value="1"/>
</dbReference>
<dbReference type="SUPFAM" id="SSF57903">
    <property type="entry name" value="FYVE/PHD zinc finger"/>
    <property type="match status" value="1"/>
</dbReference>
<dbReference type="OrthoDB" id="195679at2759"/>
<dbReference type="AlphaFoldDB" id="A0A068Y6M1"/>
<dbReference type="PANTHER" id="PTHR45716">
    <property type="entry name" value="BITESIZE, ISOFORM I"/>
    <property type="match status" value="1"/>
</dbReference>
<evidence type="ECO:0000259" key="5">
    <source>
        <dbReference type="PROSITE" id="PS50004"/>
    </source>
</evidence>
<accession>A0A068Y6M1</accession>
<feature type="compositionally biased region" description="Polar residues" evidence="4">
    <location>
        <begin position="250"/>
        <end position="275"/>
    </location>
</feature>
<dbReference type="InterPro" id="IPR035892">
    <property type="entry name" value="C2_domain_sf"/>
</dbReference>
<reference evidence="7" key="2">
    <citation type="submission" date="2015-11" db="EMBL/GenBank/DDBJ databases">
        <authorList>
            <person name="Zhang Y."/>
            <person name="Guo Z."/>
        </authorList>
    </citation>
    <scope>NUCLEOTIDE SEQUENCE</scope>
</reference>
<dbReference type="PROSITE" id="PS50004">
    <property type="entry name" value="C2"/>
    <property type="match status" value="2"/>
</dbReference>
<dbReference type="InterPro" id="IPR013083">
    <property type="entry name" value="Znf_RING/FYVE/PHD"/>
</dbReference>
<name>A0A068Y6M1_ECHMU</name>
<feature type="region of interest" description="Disordered" evidence="4">
    <location>
        <begin position="208"/>
        <end position="285"/>
    </location>
</feature>